<dbReference type="FunFam" id="3.30.160.60:FF:000413">
    <property type="entry name" value="PR domain zinc finger protein 10"/>
    <property type="match status" value="1"/>
</dbReference>
<comment type="subcellular location">
    <subcellularLocation>
        <location evidence="1">Nucleus</location>
    </subcellularLocation>
</comment>
<evidence type="ECO:0000256" key="5">
    <source>
        <dbReference type="ARBA" id="ARBA00022833"/>
    </source>
</evidence>
<keyword evidence="7" id="KW-0238">DNA-binding</keyword>
<dbReference type="InterPro" id="IPR050331">
    <property type="entry name" value="Zinc_finger"/>
</dbReference>
<dbReference type="Pfam" id="PF21549">
    <property type="entry name" value="PRDM2_PR"/>
    <property type="match status" value="1"/>
</dbReference>
<name>A0A060YTG2_ONCMY</name>
<dbReference type="PROSITE" id="PS00028">
    <property type="entry name" value="ZINC_FINGER_C2H2_1"/>
    <property type="match status" value="1"/>
</dbReference>
<feature type="region of interest" description="Disordered" evidence="11">
    <location>
        <begin position="128"/>
        <end position="153"/>
    </location>
</feature>
<sequence length="174" mass="20512">MLDADKDMEKSDDMWVDLSDEDICNWLMFVRPAQNHLEQNLVAYQYGSEIFYTTIKNIQPKQELKVWYAASYAEFVNQKVHDVTDEERKVLREQEKNWPCYECNRRFMSSEQLQQHLNMHDDKLDCVTRPKGRARGRGRKRFGTGRRPGRPPKFIRLDPSIATAGDKTPVRTTV</sequence>
<reference evidence="14" key="1">
    <citation type="journal article" date="2014" name="Nat. Commun.">
        <title>The rainbow trout genome provides novel insights into evolution after whole-genome duplication in vertebrates.</title>
        <authorList>
            <person name="Berthelot C."/>
            <person name="Brunet F."/>
            <person name="Chalopin D."/>
            <person name="Juanchich A."/>
            <person name="Bernard M."/>
            <person name="Noel B."/>
            <person name="Bento P."/>
            <person name="Da Silva C."/>
            <person name="Labadie K."/>
            <person name="Alberti A."/>
            <person name="Aury J.M."/>
            <person name="Louis A."/>
            <person name="Dehais P."/>
            <person name="Bardou P."/>
            <person name="Montfort J."/>
            <person name="Klopp C."/>
            <person name="Cabau C."/>
            <person name="Gaspin C."/>
            <person name="Thorgaard G.H."/>
            <person name="Boussaha M."/>
            <person name="Quillet E."/>
            <person name="Guyomard R."/>
            <person name="Galiana D."/>
            <person name="Bobe J."/>
            <person name="Volff J.N."/>
            <person name="Genet C."/>
            <person name="Wincker P."/>
            <person name="Jaillon O."/>
            <person name="Roest Crollius H."/>
            <person name="Guiguen Y."/>
        </authorList>
    </citation>
    <scope>NUCLEOTIDE SEQUENCE [LARGE SCALE GENOMIC DNA]</scope>
</reference>
<dbReference type="InterPro" id="IPR001214">
    <property type="entry name" value="SET_dom"/>
</dbReference>
<organism evidence="14 15">
    <name type="scientific">Oncorhynchus mykiss</name>
    <name type="common">Rainbow trout</name>
    <name type="synonym">Salmo gairdneri</name>
    <dbReference type="NCBI Taxonomy" id="8022"/>
    <lineage>
        <taxon>Eukaryota</taxon>
        <taxon>Metazoa</taxon>
        <taxon>Chordata</taxon>
        <taxon>Craniata</taxon>
        <taxon>Vertebrata</taxon>
        <taxon>Euteleostomi</taxon>
        <taxon>Actinopterygii</taxon>
        <taxon>Neopterygii</taxon>
        <taxon>Teleostei</taxon>
        <taxon>Protacanthopterygii</taxon>
        <taxon>Salmoniformes</taxon>
        <taxon>Salmonidae</taxon>
        <taxon>Salmoninae</taxon>
        <taxon>Oncorhynchus</taxon>
    </lineage>
</organism>
<dbReference type="PROSITE" id="PS50280">
    <property type="entry name" value="SET"/>
    <property type="match status" value="1"/>
</dbReference>
<keyword evidence="4 10" id="KW-0863">Zinc-finger</keyword>
<dbReference type="PANTHER" id="PTHR16515">
    <property type="entry name" value="PR DOMAIN ZINC FINGER PROTEIN"/>
    <property type="match status" value="1"/>
</dbReference>
<evidence type="ECO:0000256" key="6">
    <source>
        <dbReference type="ARBA" id="ARBA00023015"/>
    </source>
</evidence>
<dbReference type="SUPFAM" id="SSF57667">
    <property type="entry name" value="beta-beta-alpha zinc fingers"/>
    <property type="match status" value="1"/>
</dbReference>
<dbReference type="InterPro" id="IPR046341">
    <property type="entry name" value="SET_dom_sf"/>
</dbReference>
<dbReference type="GO" id="GO:0008270">
    <property type="term" value="F:zinc ion binding"/>
    <property type="evidence" value="ECO:0007669"/>
    <property type="project" value="UniProtKB-KW"/>
</dbReference>
<evidence type="ECO:0000256" key="7">
    <source>
        <dbReference type="ARBA" id="ARBA00023125"/>
    </source>
</evidence>
<dbReference type="Gene3D" id="2.170.270.10">
    <property type="entry name" value="SET domain"/>
    <property type="match status" value="1"/>
</dbReference>
<dbReference type="Proteomes" id="UP000193380">
    <property type="component" value="Unassembled WGS sequence"/>
</dbReference>
<evidence type="ECO:0008006" key="16">
    <source>
        <dbReference type="Google" id="ProtNLM"/>
    </source>
</evidence>
<keyword evidence="8" id="KW-0804">Transcription</keyword>
<keyword evidence="2" id="KW-0479">Metal-binding</keyword>
<dbReference type="PANTHER" id="PTHR16515:SF2">
    <property type="entry name" value="PR DOMAIN ZINC FINGER PROTEIN 4"/>
    <property type="match status" value="1"/>
</dbReference>
<dbReference type="PaxDb" id="8022-A0A060YTG2"/>
<evidence type="ECO:0000256" key="2">
    <source>
        <dbReference type="ARBA" id="ARBA00022723"/>
    </source>
</evidence>
<dbReference type="STRING" id="8022.A0A060YTG2"/>
<evidence type="ECO:0000256" key="9">
    <source>
        <dbReference type="ARBA" id="ARBA00023242"/>
    </source>
</evidence>
<evidence type="ECO:0000313" key="15">
    <source>
        <dbReference type="Proteomes" id="UP000193380"/>
    </source>
</evidence>
<evidence type="ECO:0000256" key="4">
    <source>
        <dbReference type="ARBA" id="ARBA00022771"/>
    </source>
</evidence>
<dbReference type="GO" id="GO:0005634">
    <property type="term" value="C:nucleus"/>
    <property type="evidence" value="ECO:0007669"/>
    <property type="project" value="TreeGrafter"/>
</dbReference>
<keyword evidence="5" id="KW-0862">Zinc</keyword>
<dbReference type="InterPro" id="IPR036236">
    <property type="entry name" value="Znf_C2H2_sf"/>
</dbReference>
<dbReference type="InterPro" id="IPR013087">
    <property type="entry name" value="Znf_C2H2_type"/>
</dbReference>
<feature type="domain" description="SET" evidence="13">
    <location>
        <begin position="1"/>
        <end position="69"/>
    </location>
</feature>
<evidence type="ECO:0000256" key="10">
    <source>
        <dbReference type="PROSITE-ProRule" id="PRU00042"/>
    </source>
</evidence>
<evidence type="ECO:0000256" key="3">
    <source>
        <dbReference type="ARBA" id="ARBA00022737"/>
    </source>
</evidence>
<reference evidence="14" key="2">
    <citation type="submission" date="2014-03" db="EMBL/GenBank/DDBJ databases">
        <authorList>
            <person name="Genoscope - CEA"/>
        </authorList>
    </citation>
    <scope>NUCLEOTIDE SEQUENCE</scope>
</reference>
<evidence type="ECO:0000313" key="14">
    <source>
        <dbReference type="EMBL" id="CDQ94847.1"/>
    </source>
</evidence>
<proteinExistence type="predicted"/>
<evidence type="ECO:0000259" key="13">
    <source>
        <dbReference type="PROSITE" id="PS50280"/>
    </source>
</evidence>
<evidence type="ECO:0000256" key="8">
    <source>
        <dbReference type="ARBA" id="ARBA00023163"/>
    </source>
</evidence>
<feature type="domain" description="C2H2-type" evidence="12">
    <location>
        <begin position="98"/>
        <end position="125"/>
    </location>
</feature>
<feature type="compositionally biased region" description="Basic residues" evidence="11">
    <location>
        <begin position="130"/>
        <end position="150"/>
    </location>
</feature>
<keyword evidence="3" id="KW-0677">Repeat</keyword>
<keyword evidence="9" id="KW-0539">Nucleus</keyword>
<keyword evidence="6" id="KW-0805">Transcription regulation</keyword>
<evidence type="ECO:0000256" key="11">
    <source>
        <dbReference type="SAM" id="MobiDB-lite"/>
    </source>
</evidence>
<dbReference type="Gene3D" id="3.30.160.60">
    <property type="entry name" value="Classic Zinc Finger"/>
    <property type="match status" value="1"/>
</dbReference>
<protein>
    <recommendedName>
        <fullName evidence="16">PR domain zinc finger protein 10</fullName>
    </recommendedName>
</protein>
<dbReference type="EMBL" id="FR918780">
    <property type="protein sequence ID" value="CDQ94847.1"/>
    <property type="molecule type" value="Genomic_DNA"/>
</dbReference>
<evidence type="ECO:0000259" key="12">
    <source>
        <dbReference type="PROSITE" id="PS50157"/>
    </source>
</evidence>
<dbReference type="PROSITE" id="PS50157">
    <property type="entry name" value="ZINC_FINGER_C2H2_2"/>
    <property type="match status" value="1"/>
</dbReference>
<gene>
    <name evidence="14" type="ORF">GSONMT00062608001</name>
</gene>
<dbReference type="AlphaFoldDB" id="A0A060YTG2"/>
<dbReference type="GO" id="GO:0010468">
    <property type="term" value="P:regulation of gene expression"/>
    <property type="evidence" value="ECO:0007669"/>
    <property type="project" value="TreeGrafter"/>
</dbReference>
<accession>A0A060YTG2</accession>
<evidence type="ECO:0000256" key="1">
    <source>
        <dbReference type="ARBA" id="ARBA00004123"/>
    </source>
</evidence>